<accession>A0A2S8FRP8</accession>
<gene>
    <name evidence="2" type="ORF">C5Y83_14610</name>
</gene>
<proteinExistence type="predicted"/>
<dbReference type="Pfam" id="PF01345">
    <property type="entry name" value="DUF11"/>
    <property type="match status" value="1"/>
</dbReference>
<reference evidence="2 3" key="1">
    <citation type="submission" date="2018-02" db="EMBL/GenBank/DDBJ databases">
        <title>Comparative genomes isolates from brazilian mangrove.</title>
        <authorList>
            <person name="Araujo J.E."/>
            <person name="Taketani R.G."/>
            <person name="Silva M.C.P."/>
            <person name="Loureco M.V."/>
            <person name="Andreote F.D."/>
        </authorList>
    </citation>
    <scope>NUCLEOTIDE SEQUENCE [LARGE SCALE GENOMIC DNA]</scope>
    <source>
        <strain evidence="2 3">Hex-1 MGV</strain>
    </source>
</reference>
<evidence type="ECO:0000313" key="3">
    <source>
        <dbReference type="Proteomes" id="UP000238322"/>
    </source>
</evidence>
<dbReference type="EMBL" id="PUHY01000010">
    <property type="protein sequence ID" value="PQO34730.1"/>
    <property type="molecule type" value="Genomic_DNA"/>
</dbReference>
<evidence type="ECO:0000259" key="1">
    <source>
        <dbReference type="Pfam" id="PF01345"/>
    </source>
</evidence>
<organism evidence="2 3">
    <name type="scientific">Blastopirellula marina</name>
    <dbReference type="NCBI Taxonomy" id="124"/>
    <lineage>
        <taxon>Bacteria</taxon>
        <taxon>Pseudomonadati</taxon>
        <taxon>Planctomycetota</taxon>
        <taxon>Planctomycetia</taxon>
        <taxon>Pirellulales</taxon>
        <taxon>Pirellulaceae</taxon>
        <taxon>Blastopirellula</taxon>
    </lineage>
</organism>
<dbReference type="NCBIfam" id="TIGR01451">
    <property type="entry name" value="B_ant_repeat"/>
    <property type="match status" value="1"/>
</dbReference>
<comment type="caution">
    <text evidence="2">The sequence shown here is derived from an EMBL/GenBank/DDBJ whole genome shotgun (WGS) entry which is preliminary data.</text>
</comment>
<evidence type="ECO:0000313" key="2">
    <source>
        <dbReference type="EMBL" id="PQO34730.1"/>
    </source>
</evidence>
<dbReference type="Proteomes" id="UP000238322">
    <property type="component" value="Unassembled WGS sequence"/>
</dbReference>
<sequence>MPYLRKPLSHILTRHPTERHQRTCLRKPCTLRSDRRRKPRSMKTNFALQKIVSCTLLLTCSAAFSACSLNRQAKQKEQGPVQPEPGMTFNQPYPAYEYDSAPVVATGQAVPDSGLNGQTSFQPRYQGQTFQAPQTPVNTAGGSPYYPPTGIQRTSAEMPVQTQPAAAQMQVPTQRVSYAFPRGQMMPPCGPGCQHPNSICMHGDTLGGCQACRAAGVPFQAGPCWPEDEYLYDGGDRNLRAEIDGDFGVHGVDIEDTIGHYDTLDGKRIVTPSNRVCVYSPRFAAVRKVTGLNQDILGRQLSGLDADLKLNNQQHNGTPAGVVQPLALRGQVGGKAANALEEDIAGVYLYNNQRLARFIEEFKPYENLGIIRYGIFEQGEKARLAASLQNAVVWTENQRVQVTIEGSRASEVAEGVNPQEFVWSEIPGEPRLRVIKVADKGAAESGEIVEFTLRFDNVGTQQMGNVTIIDNLTPRLEYVEGSAQCSIDAQFMTQANEAGSQVLRWEITNPLDKAEGGVIRFQCRVR</sequence>
<dbReference type="AlphaFoldDB" id="A0A2S8FRP8"/>
<protein>
    <recommendedName>
        <fullName evidence="1">DUF11 domain-containing protein</fullName>
    </recommendedName>
</protein>
<dbReference type="InterPro" id="IPR047589">
    <property type="entry name" value="DUF11_rpt"/>
</dbReference>
<feature type="domain" description="DUF11" evidence="1">
    <location>
        <begin position="432"/>
        <end position="488"/>
    </location>
</feature>
<name>A0A2S8FRP8_9BACT</name>
<dbReference type="InterPro" id="IPR001434">
    <property type="entry name" value="OmcB-like_DUF11"/>
</dbReference>